<dbReference type="EMBL" id="BARU01008871">
    <property type="protein sequence ID" value="GAH45807.1"/>
    <property type="molecule type" value="Genomic_DNA"/>
</dbReference>
<protein>
    <recommendedName>
        <fullName evidence="3">MacB-like periplasmic core domain-containing protein</fullName>
    </recommendedName>
</protein>
<reference evidence="2" key="1">
    <citation type="journal article" date="2014" name="Front. Microbiol.">
        <title>High frequency of phylogenetically diverse reductive dehalogenase-homologous genes in deep subseafloor sedimentary metagenomes.</title>
        <authorList>
            <person name="Kawai M."/>
            <person name="Futagami T."/>
            <person name="Toyoda A."/>
            <person name="Takaki Y."/>
            <person name="Nishi S."/>
            <person name="Hori S."/>
            <person name="Arai W."/>
            <person name="Tsubouchi T."/>
            <person name="Morono Y."/>
            <person name="Uchiyama I."/>
            <person name="Ito T."/>
            <person name="Fujiyama A."/>
            <person name="Inagaki F."/>
            <person name="Takami H."/>
        </authorList>
    </citation>
    <scope>NUCLEOTIDE SEQUENCE</scope>
    <source>
        <strain evidence="2">Expedition CK06-06</strain>
    </source>
</reference>
<evidence type="ECO:0000256" key="1">
    <source>
        <dbReference type="SAM" id="Phobius"/>
    </source>
</evidence>
<organism evidence="2">
    <name type="scientific">marine sediment metagenome</name>
    <dbReference type="NCBI Taxonomy" id="412755"/>
    <lineage>
        <taxon>unclassified sequences</taxon>
        <taxon>metagenomes</taxon>
        <taxon>ecological metagenomes</taxon>
    </lineage>
</organism>
<comment type="caution">
    <text evidence="2">The sequence shown here is derived from an EMBL/GenBank/DDBJ whole genome shotgun (WGS) entry which is preliminary data.</text>
</comment>
<keyword evidence="1" id="KW-1133">Transmembrane helix</keyword>
<feature type="non-terminal residue" evidence="2">
    <location>
        <position position="263"/>
    </location>
</feature>
<dbReference type="AlphaFoldDB" id="X1FLF8"/>
<sequence length="263" mass="30712">MIIITSSIQSFNANFEIENTLSNISDVKIDVSLTLNNISQLHALPEVLFVFPISYSEQQYFVPYDLYLMNLTLLYEYHPEVFHIIDPFTIDTRSTYVSEDLAAEFNFEDGDLFPTKFGQNVTNIIINQPIIISQYFPLVKPLEGKPFVAASYHHEFENFTTVNQLLVDFRDNITVAQGIKAIERIIGADYQIEKNYPVLNYNTVFYIYQYVFLLLSLLIISMNYLQFIKSLKTIFAKFNARGMQTKETRREFIKQSLFLLFYP</sequence>
<keyword evidence="1" id="KW-0812">Transmembrane</keyword>
<proteinExistence type="predicted"/>
<evidence type="ECO:0000313" key="2">
    <source>
        <dbReference type="EMBL" id="GAH45807.1"/>
    </source>
</evidence>
<feature type="transmembrane region" description="Helical" evidence="1">
    <location>
        <begin position="205"/>
        <end position="225"/>
    </location>
</feature>
<keyword evidence="1" id="KW-0472">Membrane</keyword>
<evidence type="ECO:0008006" key="3">
    <source>
        <dbReference type="Google" id="ProtNLM"/>
    </source>
</evidence>
<name>X1FLF8_9ZZZZ</name>
<accession>X1FLF8</accession>
<gene>
    <name evidence="2" type="ORF">S03H2_17239</name>
</gene>